<dbReference type="EMBL" id="JANIET010000002">
    <property type="protein sequence ID" value="MCQ8230103.1"/>
    <property type="molecule type" value="Genomic_DNA"/>
</dbReference>
<keyword evidence="3" id="KW-0378">Hydrolase</keyword>
<evidence type="ECO:0000313" key="4">
    <source>
        <dbReference type="Proteomes" id="UP001300015"/>
    </source>
</evidence>
<dbReference type="InterPro" id="IPR052897">
    <property type="entry name" value="Sec-Metab_Biosynth_Hydrolase"/>
</dbReference>
<keyword evidence="4" id="KW-1185">Reference proteome</keyword>
<dbReference type="PANTHER" id="PTHR37017">
    <property type="entry name" value="AB HYDROLASE-1 DOMAIN-CONTAINING PROTEIN-RELATED"/>
    <property type="match status" value="1"/>
</dbReference>
<keyword evidence="1" id="KW-0732">Signal</keyword>
<dbReference type="SUPFAM" id="SSF53474">
    <property type="entry name" value="alpha/beta-Hydrolases"/>
    <property type="match status" value="1"/>
</dbReference>
<gene>
    <name evidence="3" type="ORF">NQH49_21825</name>
</gene>
<reference evidence="3 4" key="1">
    <citation type="submission" date="2022-07" db="EMBL/GenBank/DDBJ databases">
        <title>Pantoea trifolii sp. nov. isolated from root nodules of Trifolium rubens.</title>
        <authorList>
            <person name="Kalita M."/>
            <person name="Wdowiak-Wrobel S."/>
            <person name="Marek-Kozaczuk M."/>
            <person name="Palusinska-Szysz M."/>
            <person name="Sokolowski W."/>
            <person name="Coutinho T."/>
            <person name="Hlahane L."/>
        </authorList>
    </citation>
    <scope>NUCLEOTIDE SEQUENCE [LARGE SCALE GENOMIC DNA]</scope>
    <source>
        <strain evidence="3 4">MMK2</strain>
    </source>
</reference>
<dbReference type="InterPro" id="IPR000073">
    <property type="entry name" value="AB_hydrolase_1"/>
</dbReference>
<dbReference type="InterPro" id="IPR029058">
    <property type="entry name" value="AB_hydrolase_fold"/>
</dbReference>
<evidence type="ECO:0000259" key="2">
    <source>
        <dbReference type="Pfam" id="PF12697"/>
    </source>
</evidence>
<protein>
    <submittedName>
        <fullName evidence="3">Alpha/beta hydrolase</fullName>
    </submittedName>
</protein>
<dbReference type="Pfam" id="PF12697">
    <property type="entry name" value="Abhydrolase_6"/>
    <property type="match status" value="1"/>
</dbReference>
<dbReference type="Proteomes" id="UP001300015">
    <property type="component" value="Unassembled WGS sequence"/>
</dbReference>
<name>A0ABT1VT91_9GAMM</name>
<dbReference type="PANTHER" id="PTHR37017:SF11">
    <property type="entry name" value="ESTERASE_LIPASE_THIOESTERASE DOMAIN-CONTAINING PROTEIN"/>
    <property type="match status" value="1"/>
</dbReference>
<dbReference type="GO" id="GO:0016787">
    <property type="term" value="F:hydrolase activity"/>
    <property type="evidence" value="ECO:0007669"/>
    <property type="project" value="UniProtKB-KW"/>
</dbReference>
<evidence type="ECO:0000313" key="3">
    <source>
        <dbReference type="EMBL" id="MCQ8230103.1"/>
    </source>
</evidence>
<comment type="caution">
    <text evidence="3">The sequence shown here is derived from an EMBL/GenBank/DDBJ whole genome shotgun (WGS) entry which is preliminary data.</text>
</comment>
<dbReference type="RefSeq" id="WP_256698821.1">
    <property type="nucleotide sequence ID" value="NZ_JANIES010000002.1"/>
</dbReference>
<sequence length="259" mass="27831">MRMNNLLSGAMRKGALILSLLLAHSSLLMAQDKGVNNIVLVHGAFTDGSSWSAVISRLKARGYHVTAVQTPLTSLREDVAATERVLARQEGNVLLVGHSWAGAVITQAGNAANVKGLVYLSALVPDNYQSVSEALAQFHAPMDGMAPDKHGFVWLDDPALFHRVMANDISAEQSQLLAAVQQPIAAAAFIEKVETAAWRSKPAWYLITENDNALNSSVQASFAREIGAHISRIHSGHLSMVSHPEEVAAFIARAARTTH</sequence>
<accession>A0ABT1VT91</accession>
<evidence type="ECO:0000256" key="1">
    <source>
        <dbReference type="SAM" id="SignalP"/>
    </source>
</evidence>
<feature type="chain" id="PRO_5045922147" evidence="1">
    <location>
        <begin position="31"/>
        <end position="259"/>
    </location>
</feature>
<dbReference type="Gene3D" id="3.40.50.1820">
    <property type="entry name" value="alpha/beta hydrolase"/>
    <property type="match status" value="1"/>
</dbReference>
<organism evidence="3 4">
    <name type="scientific">Pantoea trifolii</name>
    <dbReference type="NCBI Taxonomy" id="2968030"/>
    <lineage>
        <taxon>Bacteria</taxon>
        <taxon>Pseudomonadati</taxon>
        <taxon>Pseudomonadota</taxon>
        <taxon>Gammaproteobacteria</taxon>
        <taxon>Enterobacterales</taxon>
        <taxon>Erwiniaceae</taxon>
        <taxon>Pantoea</taxon>
    </lineage>
</organism>
<proteinExistence type="predicted"/>
<feature type="domain" description="AB hydrolase-1" evidence="2">
    <location>
        <begin position="38"/>
        <end position="249"/>
    </location>
</feature>
<feature type="signal peptide" evidence="1">
    <location>
        <begin position="1"/>
        <end position="30"/>
    </location>
</feature>